<dbReference type="GO" id="GO:0005975">
    <property type="term" value="P:carbohydrate metabolic process"/>
    <property type="evidence" value="ECO:0007669"/>
    <property type="project" value="InterPro"/>
</dbReference>
<dbReference type="GO" id="GO:0016810">
    <property type="term" value="F:hydrolase activity, acting on carbon-nitrogen (but not peptide) bonds"/>
    <property type="evidence" value="ECO:0007669"/>
    <property type="project" value="InterPro"/>
</dbReference>
<proteinExistence type="predicted"/>
<dbReference type="InterPro" id="IPR022560">
    <property type="entry name" value="DUF3473"/>
</dbReference>
<dbReference type="InterPro" id="IPR011330">
    <property type="entry name" value="Glyco_hydro/deAcase_b/a-brl"/>
</dbReference>
<dbReference type="SUPFAM" id="SSF88713">
    <property type="entry name" value="Glycoside hydrolase/deacetylase"/>
    <property type="match status" value="1"/>
</dbReference>
<dbReference type="Pfam" id="PF11959">
    <property type="entry name" value="DUF3473"/>
    <property type="match status" value="1"/>
</dbReference>
<dbReference type="EMBL" id="UINC01000828">
    <property type="protein sequence ID" value="SUZ61813.1"/>
    <property type="molecule type" value="Genomic_DNA"/>
</dbReference>
<dbReference type="CDD" id="cd10941">
    <property type="entry name" value="CE4_PuuE_HpPgdA_like_2"/>
    <property type="match status" value="1"/>
</dbReference>
<feature type="domain" description="DUF3473" evidence="2">
    <location>
        <begin position="135"/>
        <end position="251"/>
    </location>
</feature>
<gene>
    <name evidence="3" type="ORF">METZ01_LOCUS14667</name>
</gene>
<name>A0A381P858_9ZZZZ</name>
<dbReference type="AlphaFoldDB" id="A0A381P858"/>
<evidence type="ECO:0000313" key="3">
    <source>
        <dbReference type="EMBL" id="SUZ61813.1"/>
    </source>
</evidence>
<protein>
    <recommendedName>
        <fullName evidence="4">NodB homology domain-containing protein</fullName>
    </recommendedName>
</protein>
<evidence type="ECO:0000259" key="1">
    <source>
        <dbReference type="Pfam" id="PF01522"/>
    </source>
</evidence>
<reference evidence="3" key="1">
    <citation type="submission" date="2018-05" db="EMBL/GenBank/DDBJ databases">
        <authorList>
            <person name="Lanie J.A."/>
            <person name="Ng W.-L."/>
            <person name="Kazmierczak K.M."/>
            <person name="Andrzejewski T.M."/>
            <person name="Davidsen T.M."/>
            <person name="Wayne K.J."/>
            <person name="Tettelin H."/>
            <person name="Glass J.I."/>
            <person name="Rusch D."/>
            <person name="Podicherti R."/>
            <person name="Tsui H.-C.T."/>
            <person name="Winkler M.E."/>
        </authorList>
    </citation>
    <scope>NUCLEOTIDE SEQUENCE</scope>
</reference>
<dbReference type="PANTHER" id="PTHR47561:SF1">
    <property type="entry name" value="POLYSACCHARIDE DEACETYLASE FAMILY PROTEIN (AFU_ORTHOLOGUE AFUA_6G05030)"/>
    <property type="match status" value="1"/>
</dbReference>
<feature type="domain" description="NodB homology" evidence="1">
    <location>
        <begin position="26"/>
        <end position="132"/>
    </location>
</feature>
<evidence type="ECO:0008006" key="4">
    <source>
        <dbReference type="Google" id="ProtNLM"/>
    </source>
</evidence>
<dbReference type="PANTHER" id="PTHR47561">
    <property type="entry name" value="POLYSACCHARIDE DEACETYLASE FAMILY PROTEIN (AFU_ORTHOLOGUE AFUA_6G05030)"/>
    <property type="match status" value="1"/>
</dbReference>
<dbReference type="InterPro" id="IPR002509">
    <property type="entry name" value="NODB_dom"/>
</dbReference>
<sequence length="294" mass="32574">MVHPVSVTLDVEDLRPSPDLPERAVVMTHRVLDLFAEFDIRASVYVVADLAERRPELVRRAATEGHEVGLHGHAHVPLPVVGEALFAEATRSARSLLQDLSGQPIDGYRAPMMSLVPASSWAVPILADLGFTYSSSTLPAPSPLYGWPGLPRRAFRWSAGPVELPCPLVRIPLLDLPYLGGTYLRLLPDAVRRHGQRRAGPDEVLWTYCHPWEFDPDEPYHPHDHIGTVASRIAWLRRTHMERRVRRLLAEPVAAPLGERVEAIAASDLPVVDHSQPPTLGRVARLANGRLRSG</sequence>
<accession>A0A381P858</accession>
<dbReference type="Pfam" id="PF01522">
    <property type="entry name" value="Polysacc_deac_1"/>
    <property type="match status" value="1"/>
</dbReference>
<evidence type="ECO:0000259" key="2">
    <source>
        <dbReference type="Pfam" id="PF11959"/>
    </source>
</evidence>
<dbReference type="InterPro" id="IPR045235">
    <property type="entry name" value="PuuE_HpPgdA-like"/>
</dbReference>
<organism evidence="3">
    <name type="scientific">marine metagenome</name>
    <dbReference type="NCBI Taxonomy" id="408172"/>
    <lineage>
        <taxon>unclassified sequences</taxon>
        <taxon>metagenomes</taxon>
        <taxon>ecological metagenomes</taxon>
    </lineage>
</organism>
<dbReference type="Gene3D" id="3.20.20.370">
    <property type="entry name" value="Glycoside hydrolase/deacetylase"/>
    <property type="match status" value="1"/>
</dbReference>